<dbReference type="VEuPathDB" id="VectorBase:GAUT025898"/>
<dbReference type="EnsemblMetazoa" id="GAUT025898-RA">
    <property type="protein sequence ID" value="GAUT025898-PA"/>
    <property type="gene ID" value="GAUT025898"/>
</dbReference>
<keyword evidence="3" id="KW-1185">Reference proteome</keyword>
<accession>A0A1A9V4S3</accession>
<evidence type="ECO:0000313" key="2">
    <source>
        <dbReference type="EnsemblMetazoa" id="GAUT025898-PA"/>
    </source>
</evidence>
<keyword evidence="1" id="KW-1133">Transmembrane helix</keyword>
<name>A0A1A9V4S3_GLOAU</name>
<protein>
    <submittedName>
        <fullName evidence="2">Uncharacterized protein</fullName>
    </submittedName>
</protein>
<dbReference type="Proteomes" id="UP000078200">
    <property type="component" value="Unassembled WGS sequence"/>
</dbReference>
<reference evidence="2" key="1">
    <citation type="submission" date="2020-05" db="UniProtKB">
        <authorList>
            <consortium name="EnsemblMetazoa"/>
        </authorList>
    </citation>
    <scope>IDENTIFICATION</scope>
    <source>
        <strain evidence="2">TTRI</strain>
    </source>
</reference>
<dbReference type="AlphaFoldDB" id="A0A1A9V4S3"/>
<evidence type="ECO:0000313" key="3">
    <source>
        <dbReference type="Proteomes" id="UP000078200"/>
    </source>
</evidence>
<evidence type="ECO:0000256" key="1">
    <source>
        <dbReference type="SAM" id="Phobius"/>
    </source>
</evidence>
<sequence length="125" mass="14325">MPKNRNFWLINSNIAANGDYKYVETKPQSPKYFNEIMRTICKAALTSKKYEWGRVCGSQILQGLQLVVSSWLLGLLVGLFFLLSSLQTTLSYSTDCNAQRLKESIARILHLLEVKRPAFPYLSFE</sequence>
<keyword evidence="1" id="KW-0472">Membrane</keyword>
<keyword evidence="1" id="KW-0812">Transmembrane</keyword>
<proteinExistence type="predicted"/>
<feature type="transmembrane region" description="Helical" evidence="1">
    <location>
        <begin position="60"/>
        <end position="83"/>
    </location>
</feature>
<organism evidence="2 3">
    <name type="scientific">Glossina austeni</name>
    <name type="common">Savannah tsetse fly</name>
    <dbReference type="NCBI Taxonomy" id="7395"/>
    <lineage>
        <taxon>Eukaryota</taxon>
        <taxon>Metazoa</taxon>
        <taxon>Ecdysozoa</taxon>
        <taxon>Arthropoda</taxon>
        <taxon>Hexapoda</taxon>
        <taxon>Insecta</taxon>
        <taxon>Pterygota</taxon>
        <taxon>Neoptera</taxon>
        <taxon>Endopterygota</taxon>
        <taxon>Diptera</taxon>
        <taxon>Brachycera</taxon>
        <taxon>Muscomorpha</taxon>
        <taxon>Hippoboscoidea</taxon>
        <taxon>Glossinidae</taxon>
        <taxon>Glossina</taxon>
    </lineage>
</organism>